<gene>
    <name evidence="2" type="ORF">MED297_15135</name>
</gene>
<dbReference type="HOGENOM" id="CLU_062193_0_0_6"/>
<name>A4BH68_9GAMM</name>
<proteinExistence type="predicted"/>
<dbReference type="STRING" id="314283.MED297_15135"/>
<evidence type="ECO:0000313" key="3">
    <source>
        <dbReference type="Proteomes" id="UP000005953"/>
    </source>
</evidence>
<dbReference type="EMBL" id="AAOE01000019">
    <property type="protein sequence ID" value="EAR08567.1"/>
    <property type="molecule type" value="Genomic_DNA"/>
</dbReference>
<protein>
    <recommendedName>
        <fullName evidence="1">DUF4062 domain-containing protein</fullName>
    </recommendedName>
</protein>
<dbReference type="Proteomes" id="UP000005953">
    <property type="component" value="Unassembled WGS sequence"/>
</dbReference>
<evidence type="ECO:0000313" key="2">
    <source>
        <dbReference type="EMBL" id="EAR08567.1"/>
    </source>
</evidence>
<keyword evidence="3" id="KW-1185">Reference proteome</keyword>
<evidence type="ECO:0000259" key="1">
    <source>
        <dbReference type="Pfam" id="PF13271"/>
    </source>
</evidence>
<reference evidence="2 3" key="1">
    <citation type="submission" date="2006-02" db="EMBL/GenBank/DDBJ databases">
        <authorList>
            <person name="Pinhassi J."/>
            <person name="Pedros-Alio C."/>
            <person name="Ferriera S."/>
            <person name="Johnson J."/>
            <person name="Kravitz S."/>
            <person name="Halpern A."/>
            <person name="Remington K."/>
            <person name="Beeson K."/>
            <person name="Tran B."/>
            <person name="Rogers Y.-H."/>
            <person name="Friedman R."/>
            <person name="Venter J.C."/>
        </authorList>
    </citation>
    <scope>NUCLEOTIDE SEQUENCE [LARGE SCALE GENOMIC DNA]</scope>
    <source>
        <strain evidence="2 3">MED297</strain>
    </source>
</reference>
<dbReference type="AlphaFoldDB" id="A4BH68"/>
<feature type="domain" description="DUF4062" evidence="1">
    <location>
        <begin position="3"/>
        <end position="83"/>
    </location>
</feature>
<dbReference type="Pfam" id="PF13271">
    <property type="entry name" value="DUF4062"/>
    <property type="match status" value="1"/>
</dbReference>
<accession>A4BH68</accession>
<sequence length="326" mass="36291">MMVMVASLERHLSKERKILTEAIAGQNSIPVGLAYPPIPANYIYKLNQQALNDADYVVLLIGSEYGALTDKGVGYVHATFAAAQAARKPILSLIYEGEAAQPTDSFDQKRLKGFVEQLKTGCVFYWHDDDSLRDSAERGLEFIFEHHPSTGWIKADLQPLVASVSADDQSLIQKLKTQVQHLTHKVQSLPGHGKAEKVDFSKDQRLLNLKYQCNAFREGRLKQLDGQLGLPLQALFDWLAPTLLSPVTEARLRAVIAIRIQEAVLAEAKSRWPGSHAVSDIKVQQGSFDELKIRLRALNAIAFDDHGRWFLTPSGEQTALELSESH</sequence>
<dbReference type="InterPro" id="IPR025139">
    <property type="entry name" value="DUF4062"/>
</dbReference>
<organism evidence="2 3">
    <name type="scientific">Reinekea blandensis MED297</name>
    <dbReference type="NCBI Taxonomy" id="314283"/>
    <lineage>
        <taxon>Bacteria</taxon>
        <taxon>Pseudomonadati</taxon>
        <taxon>Pseudomonadota</taxon>
        <taxon>Gammaproteobacteria</taxon>
        <taxon>Oceanospirillales</taxon>
        <taxon>Saccharospirillaceae</taxon>
        <taxon>Reinekea</taxon>
    </lineage>
</organism>
<comment type="caution">
    <text evidence="2">The sequence shown here is derived from an EMBL/GenBank/DDBJ whole genome shotgun (WGS) entry which is preliminary data.</text>
</comment>